<dbReference type="Proteomes" id="UP000028607">
    <property type="component" value="Unassembled WGS sequence"/>
</dbReference>
<accession>A0A085TRF5</accession>
<proteinExistence type="predicted"/>
<sequence>MLIGLVNKLGVGEQCLEFTHGACKERGTVGRKLRQNCAGLLMLGKFGFKIGDLAFEVFGARFVGAVGRALLNCIEDPLAARARFLKTT</sequence>
<name>A0A085TRF5_9RHOB</name>
<reference evidence="1 2" key="2">
    <citation type="journal article" date="2015" name="Antonie Van Leeuwenhoek">
        <title>Thioclava indica sp. nov., isolated from surface seawater of the Indian Ocean.</title>
        <authorList>
            <person name="Liu Y."/>
            <person name="Lai Q."/>
            <person name="Du J."/>
            <person name="Xu H."/>
            <person name="Jiang L."/>
            <person name="Shao Z."/>
        </authorList>
    </citation>
    <scope>NUCLEOTIDE SEQUENCE [LARGE SCALE GENOMIC DNA]</scope>
    <source>
        <strain evidence="1 2">13D2W-2</strain>
    </source>
</reference>
<dbReference type="AlphaFoldDB" id="A0A085TRF5"/>
<evidence type="ECO:0000313" key="1">
    <source>
        <dbReference type="EMBL" id="KFE33302.1"/>
    </source>
</evidence>
<keyword evidence="2" id="KW-1185">Reference proteome</keyword>
<comment type="caution">
    <text evidence="1">The sequence shown here is derived from an EMBL/GenBank/DDBJ whole genome shotgun (WGS) entry which is preliminary data.</text>
</comment>
<organism evidence="1 2">
    <name type="scientific">Thioclava atlantica</name>
    <dbReference type="NCBI Taxonomy" id="1317124"/>
    <lineage>
        <taxon>Bacteria</taxon>
        <taxon>Pseudomonadati</taxon>
        <taxon>Pseudomonadota</taxon>
        <taxon>Alphaproteobacteria</taxon>
        <taxon>Rhodobacterales</taxon>
        <taxon>Paracoccaceae</taxon>
        <taxon>Thioclava</taxon>
    </lineage>
</organism>
<feature type="non-terminal residue" evidence="1">
    <location>
        <position position="88"/>
    </location>
</feature>
<evidence type="ECO:0000313" key="2">
    <source>
        <dbReference type="Proteomes" id="UP000028607"/>
    </source>
</evidence>
<dbReference type="EMBL" id="AQRC01000026">
    <property type="protein sequence ID" value="KFE33302.1"/>
    <property type="molecule type" value="Genomic_DNA"/>
</dbReference>
<gene>
    <name evidence="1" type="ORF">DW2_18704</name>
</gene>
<reference evidence="2" key="1">
    <citation type="submission" date="2013-04" db="EMBL/GenBank/DDBJ databases">
        <title>Thioclava sp. 13D2W-2 Genome Sequencing.</title>
        <authorList>
            <person name="Lai Q."/>
            <person name="Li G."/>
            <person name="Shao Z."/>
        </authorList>
    </citation>
    <scope>NUCLEOTIDE SEQUENCE [LARGE SCALE GENOMIC DNA]</scope>
    <source>
        <strain evidence="2">13D2W-2</strain>
    </source>
</reference>
<protein>
    <submittedName>
        <fullName evidence="1">Uncharacterized protein</fullName>
    </submittedName>
</protein>